<dbReference type="CDD" id="cd05233">
    <property type="entry name" value="SDR_c"/>
    <property type="match status" value="1"/>
</dbReference>
<protein>
    <submittedName>
        <fullName evidence="4">SDR family NAD(P)-dependent oxidoreductase</fullName>
    </submittedName>
</protein>
<dbReference type="GO" id="GO:0016491">
    <property type="term" value="F:oxidoreductase activity"/>
    <property type="evidence" value="ECO:0007669"/>
    <property type="project" value="UniProtKB-KW"/>
</dbReference>
<evidence type="ECO:0000313" key="4">
    <source>
        <dbReference type="EMBL" id="MSU89111.1"/>
    </source>
</evidence>
<evidence type="ECO:0000313" key="5">
    <source>
        <dbReference type="Proteomes" id="UP000474957"/>
    </source>
</evidence>
<dbReference type="AlphaFoldDB" id="A0A6L5YXQ7"/>
<dbReference type="Gene3D" id="3.40.50.720">
    <property type="entry name" value="NAD(P)-binding Rossmann-like Domain"/>
    <property type="match status" value="1"/>
</dbReference>
<keyword evidence="2" id="KW-0560">Oxidoreductase</keyword>
<comment type="caution">
    <text evidence="4">The sequence shown here is derived from an EMBL/GenBank/DDBJ whole genome shotgun (WGS) entry which is preliminary data.</text>
</comment>
<dbReference type="SUPFAM" id="SSF51735">
    <property type="entry name" value="NAD(P)-binding Rossmann-fold domains"/>
    <property type="match status" value="1"/>
</dbReference>
<gene>
    <name evidence="4" type="ORF">GE300_05650</name>
</gene>
<sequence>MTTELADLSGRTVLVAGASSGMGAATAALAARCGAGLILLARDADRLDETARTCRAQGAGAVRQVLLDAAAPDAAGALATDLADAGRIDVLVNCIGMNIMRRAFAELADADWQQMLRVNLDAAYNLTRAVLPGMRAAGGGLVIHVSSTAAVRPDPSGAAYQASKAAVRAMSHAIMEEEWPNGIRMTTVMPGMTDTPLLDRRPTPVPAEKRAAALQPEDVARTCVYVMGLPARAHVAEILLQPAIR</sequence>
<organism evidence="4 5">
    <name type="scientific">Halovulum marinum</name>
    <dbReference type="NCBI Taxonomy" id="2662447"/>
    <lineage>
        <taxon>Bacteria</taxon>
        <taxon>Pseudomonadati</taxon>
        <taxon>Pseudomonadota</taxon>
        <taxon>Alphaproteobacteria</taxon>
        <taxon>Rhodobacterales</taxon>
        <taxon>Paracoccaceae</taxon>
        <taxon>Halovulum</taxon>
    </lineage>
</organism>
<dbReference type="RefSeq" id="WP_154445603.1">
    <property type="nucleotide sequence ID" value="NZ_WIND01000003.1"/>
</dbReference>
<dbReference type="PRINTS" id="PR00080">
    <property type="entry name" value="SDRFAMILY"/>
</dbReference>
<dbReference type="Pfam" id="PF00106">
    <property type="entry name" value="adh_short"/>
    <property type="match status" value="1"/>
</dbReference>
<dbReference type="EMBL" id="WIND01000003">
    <property type="protein sequence ID" value="MSU89111.1"/>
    <property type="molecule type" value="Genomic_DNA"/>
</dbReference>
<proteinExistence type="inferred from homology"/>
<evidence type="ECO:0000256" key="3">
    <source>
        <dbReference type="RuleBase" id="RU000363"/>
    </source>
</evidence>
<dbReference type="PRINTS" id="PR00081">
    <property type="entry name" value="GDHRDH"/>
</dbReference>
<dbReference type="PANTHER" id="PTHR44196">
    <property type="entry name" value="DEHYDROGENASE/REDUCTASE SDR FAMILY MEMBER 7B"/>
    <property type="match status" value="1"/>
</dbReference>
<dbReference type="InterPro" id="IPR036291">
    <property type="entry name" value="NAD(P)-bd_dom_sf"/>
</dbReference>
<dbReference type="InterPro" id="IPR002347">
    <property type="entry name" value="SDR_fam"/>
</dbReference>
<evidence type="ECO:0000256" key="2">
    <source>
        <dbReference type="ARBA" id="ARBA00023002"/>
    </source>
</evidence>
<dbReference type="PANTHER" id="PTHR44196:SF1">
    <property type="entry name" value="DEHYDROGENASE_REDUCTASE SDR FAMILY MEMBER 7B"/>
    <property type="match status" value="1"/>
</dbReference>
<accession>A0A6L5YXQ7</accession>
<keyword evidence="5" id="KW-1185">Reference proteome</keyword>
<name>A0A6L5YXQ7_9RHOB</name>
<comment type="similarity">
    <text evidence="1 3">Belongs to the short-chain dehydrogenases/reductases (SDR) family.</text>
</comment>
<dbReference type="GO" id="GO:0016020">
    <property type="term" value="C:membrane"/>
    <property type="evidence" value="ECO:0007669"/>
    <property type="project" value="TreeGrafter"/>
</dbReference>
<dbReference type="Proteomes" id="UP000474957">
    <property type="component" value="Unassembled WGS sequence"/>
</dbReference>
<evidence type="ECO:0000256" key="1">
    <source>
        <dbReference type="ARBA" id="ARBA00006484"/>
    </source>
</evidence>
<reference evidence="4 5" key="1">
    <citation type="submission" date="2019-10" db="EMBL/GenBank/DDBJ databases">
        <title>Cognatihalovulum marinum gen. nov. sp. nov., a new member of the family Rhodobacteraceae isolated from deep seawater of the Northwest Indian Ocean.</title>
        <authorList>
            <person name="Ruan C."/>
            <person name="Wang J."/>
            <person name="Zheng X."/>
            <person name="Song L."/>
            <person name="Zhu Y."/>
            <person name="Huang Y."/>
            <person name="Lu Z."/>
            <person name="Du W."/>
            <person name="Huang L."/>
            <person name="Dai X."/>
        </authorList>
    </citation>
    <scope>NUCLEOTIDE SEQUENCE [LARGE SCALE GENOMIC DNA]</scope>
    <source>
        <strain evidence="4 5">2CG4</strain>
    </source>
</reference>